<dbReference type="PANTHER" id="PTHR37467:SF1">
    <property type="entry name" value="EXPORTED CALCIUM-BINDING GLYCOPROTEIN"/>
    <property type="match status" value="1"/>
</dbReference>
<proteinExistence type="predicted"/>
<feature type="region of interest" description="Disordered" evidence="5">
    <location>
        <begin position="95"/>
        <end position="114"/>
    </location>
</feature>
<feature type="transmembrane region" description="Helical" evidence="6">
    <location>
        <begin position="6"/>
        <end position="23"/>
    </location>
</feature>
<name>A0A2M7V8E1_9BACT</name>
<evidence type="ECO:0000256" key="3">
    <source>
        <dbReference type="ARBA" id="ARBA00022729"/>
    </source>
</evidence>
<dbReference type="EMBL" id="PFPK01000021">
    <property type="protein sequence ID" value="PIZ95072.1"/>
    <property type="molecule type" value="Genomic_DNA"/>
</dbReference>
<evidence type="ECO:0008006" key="9">
    <source>
        <dbReference type="Google" id="ProtNLM"/>
    </source>
</evidence>
<dbReference type="InterPro" id="IPR053180">
    <property type="entry name" value="Ca-binding_acidic-repeat"/>
</dbReference>
<evidence type="ECO:0000256" key="1">
    <source>
        <dbReference type="ARBA" id="ARBA00004613"/>
    </source>
</evidence>
<evidence type="ECO:0000256" key="5">
    <source>
        <dbReference type="SAM" id="MobiDB-lite"/>
    </source>
</evidence>
<dbReference type="Pfam" id="PF18884">
    <property type="entry name" value="TSP3_bac"/>
    <property type="match status" value="2"/>
</dbReference>
<organism evidence="7 8">
    <name type="scientific">Candidatus Magasanikbacteria bacterium CG_4_10_14_0_2_um_filter_37_12</name>
    <dbReference type="NCBI Taxonomy" id="1974637"/>
    <lineage>
        <taxon>Bacteria</taxon>
        <taxon>Candidatus Magasanikiibacteriota</taxon>
    </lineage>
</organism>
<keyword evidence="6" id="KW-0472">Membrane</keyword>
<evidence type="ECO:0000256" key="6">
    <source>
        <dbReference type="SAM" id="Phobius"/>
    </source>
</evidence>
<sequence length="132" mass="14441">MKKYLTILAIVLLLGTAIFLLFFRKGNNQNISDNGSVDVSSEEVPVEEMVFERAVLPSEFEHDQDRDGVSDEKEAELGTSDLAIDTDGDGLRDVDEINKWGTDPTKMDTDGDGFADGVELLNGYNPVGEGKL</sequence>
<dbReference type="SUPFAM" id="SSF103647">
    <property type="entry name" value="TSP type-3 repeat"/>
    <property type="match status" value="1"/>
</dbReference>
<feature type="compositionally biased region" description="Basic and acidic residues" evidence="5">
    <location>
        <begin position="59"/>
        <end position="76"/>
    </location>
</feature>
<dbReference type="InterPro" id="IPR059100">
    <property type="entry name" value="TSP3_bac"/>
</dbReference>
<dbReference type="Gene3D" id="4.10.1080.10">
    <property type="entry name" value="TSP type-3 repeat"/>
    <property type="match status" value="1"/>
</dbReference>
<comment type="caution">
    <text evidence="7">The sequence shown here is derived from an EMBL/GenBank/DDBJ whole genome shotgun (WGS) entry which is preliminary data.</text>
</comment>
<feature type="region of interest" description="Disordered" evidence="5">
    <location>
        <begin position="59"/>
        <end position="90"/>
    </location>
</feature>
<gene>
    <name evidence="7" type="ORF">COX81_01850</name>
</gene>
<accession>A0A2M7V8E1</accession>
<dbReference type="PANTHER" id="PTHR37467">
    <property type="entry name" value="EXPORTED CALCIUM-BINDING GLYCOPROTEIN-RELATED"/>
    <property type="match status" value="1"/>
</dbReference>
<evidence type="ECO:0000256" key="2">
    <source>
        <dbReference type="ARBA" id="ARBA00022525"/>
    </source>
</evidence>
<comment type="subcellular location">
    <subcellularLocation>
        <location evidence="1">Secreted</location>
    </subcellularLocation>
</comment>
<keyword evidence="6" id="KW-1133">Transmembrane helix</keyword>
<keyword evidence="6" id="KW-0812">Transmembrane</keyword>
<evidence type="ECO:0000256" key="4">
    <source>
        <dbReference type="ARBA" id="ARBA00022837"/>
    </source>
</evidence>
<reference evidence="8" key="1">
    <citation type="submission" date="2017-09" db="EMBL/GenBank/DDBJ databases">
        <title>Depth-based differentiation of microbial function through sediment-hosted aquifers and enrichment of novel symbionts in the deep terrestrial subsurface.</title>
        <authorList>
            <person name="Probst A.J."/>
            <person name="Ladd B."/>
            <person name="Jarett J.K."/>
            <person name="Geller-Mcgrath D.E."/>
            <person name="Sieber C.M.K."/>
            <person name="Emerson J.B."/>
            <person name="Anantharaman K."/>
            <person name="Thomas B.C."/>
            <person name="Malmstrom R."/>
            <person name="Stieglmeier M."/>
            <person name="Klingl A."/>
            <person name="Woyke T."/>
            <person name="Ryan C.M."/>
            <person name="Banfield J.F."/>
        </authorList>
    </citation>
    <scope>NUCLEOTIDE SEQUENCE [LARGE SCALE GENOMIC DNA]</scope>
</reference>
<dbReference type="AlphaFoldDB" id="A0A2M7V8E1"/>
<keyword evidence="2" id="KW-0964">Secreted</keyword>
<dbReference type="GO" id="GO:0005509">
    <property type="term" value="F:calcium ion binding"/>
    <property type="evidence" value="ECO:0007669"/>
    <property type="project" value="InterPro"/>
</dbReference>
<evidence type="ECO:0000313" key="8">
    <source>
        <dbReference type="Proteomes" id="UP000228568"/>
    </source>
</evidence>
<dbReference type="Proteomes" id="UP000228568">
    <property type="component" value="Unassembled WGS sequence"/>
</dbReference>
<protein>
    <recommendedName>
        <fullName evidence="9">EF-hand domain-containing protein</fullName>
    </recommendedName>
</protein>
<keyword evidence="4" id="KW-0106">Calcium</keyword>
<keyword evidence="3" id="KW-0732">Signal</keyword>
<evidence type="ECO:0000313" key="7">
    <source>
        <dbReference type="EMBL" id="PIZ95072.1"/>
    </source>
</evidence>
<dbReference type="InterPro" id="IPR028974">
    <property type="entry name" value="TSP_type-3_rpt"/>
</dbReference>